<reference evidence="4" key="1">
    <citation type="submission" date="2025-08" db="UniProtKB">
        <authorList>
            <consortium name="RefSeq"/>
        </authorList>
    </citation>
    <scope>IDENTIFICATION</scope>
</reference>
<dbReference type="InterPro" id="IPR001254">
    <property type="entry name" value="Trypsin_dom"/>
</dbReference>
<feature type="non-terminal residue" evidence="4">
    <location>
        <position position="1"/>
    </location>
</feature>
<keyword evidence="1" id="KW-1015">Disulfide bond</keyword>
<dbReference type="PANTHER" id="PTHR24252:SF7">
    <property type="entry name" value="HYALIN"/>
    <property type="match status" value="1"/>
</dbReference>
<dbReference type="InterPro" id="IPR009003">
    <property type="entry name" value="Peptidase_S1_PA"/>
</dbReference>
<dbReference type="KEGG" id="pbar:105434055"/>
<dbReference type="GO" id="GO:0006508">
    <property type="term" value="P:proteolysis"/>
    <property type="evidence" value="ECO:0007669"/>
    <property type="project" value="InterPro"/>
</dbReference>
<dbReference type="OrthoDB" id="546450at2759"/>
<feature type="non-terminal residue" evidence="4">
    <location>
        <position position="106"/>
    </location>
</feature>
<feature type="domain" description="Peptidase S1" evidence="2">
    <location>
        <begin position="44"/>
        <end position="93"/>
    </location>
</feature>
<dbReference type="AlphaFoldDB" id="A0A6I9X596"/>
<gene>
    <name evidence="4" type="primary">LOC105434055</name>
</gene>
<dbReference type="Pfam" id="PF00089">
    <property type="entry name" value="Trypsin"/>
    <property type="match status" value="1"/>
</dbReference>
<protein>
    <submittedName>
        <fullName evidence="4">CUB and peptidase domain-containing protein 2-like</fullName>
    </submittedName>
</protein>
<dbReference type="GO" id="GO:0004252">
    <property type="term" value="F:serine-type endopeptidase activity"/>
    <property type="evidence" value="ECO:0007669"/>
    <property type="project" value="InterPro"/>
</dbReference>
<dbReference type="GeneID" id="105434055"/>
<dbReference type="PANTHER" id="PTHR24252">
    <property type="entry name" value="ACROSIN-RELATED"/>
    <property type="match status" value="1"/>
</dbReference>
<name>A0A6I9X596_9HYME</name>
<evidence type="ECO:0000313" key="3">
    <source>
        <dbReference type="Proteomes" id="UP000504615"/>
    </source>
</evidence>
<dbReference type="PROSITE" id="PS00134">
    <property type="entry name" value="TRYPSIN_HIS"/>
    <property type="match status" value="1"/>
</dbReference>
<keyword evidence="3" id="KW-1185">Reference proteome</keyword>
<dbReference type="InterPro" id="IPR043504">
    <property type="entry name" value="Peptidase_S1_PA_chymotrypsin"/>
</dbReference>
<dbReference type="SUPFAM" id="SSF50494">
    <property type="entry name" value="Trypsin-like serine proteases"/>
    <property type="match status" value="1"/>
</dbReference>
<proteinExistence type="predicted"/>
<organism evidence="3 4">
    <name type="scientific">Pogonomyrmex barbatus</name>
    <name type="common">red harvester ant</name>
    <dbReference type="NCBI Taxonomy" id="144034"/>
    <lineage>
        <taxon>Eukaryota</taxon>
        <taxon>Metazoa</taxon>
        <taxon>Ecdysozoa</taxon>
        <taxon>Arthropoda</taxon>
        <taxon>Hexapoda</taxon>
        <taxon>Insecta</taxon>
        <taxon>Pterygota</taxon>
        <taxon>Neoptera</taxon>
        <taxon>Endopterygota</taxon>
        <taxon>Hymenoptera</taxon>
        <taxon>Apocrita</taxon>
        <taxon>Aculeata</taxon>
        <taxon>Formicoidea</taxon>
        <taxon>Formicidae</taxon>
        <taxon>Myrmicinae</taxon>
        <taxon>Pogonomyrmex</taxon>
    </lineage>
</organism>
<dbReference type="RefSeq" id="XP_011647933.1">
    <property type="nucleotide sequence ID" value="XM_011649631.1"/>
</dbReference>
<dbReference type="InterPro" id="IPR018114">
    <property type="entry name" value="TRYPSIN_HIS"/>
</dbReference>
<evidence type="ECO:0000256" key="1">
    <source>
        <dbReference type="ARBA" id="ARBA00023157"/>
    </source>
</evidence>
<dbReference type="Gene3D" id="2.40.10.10">
    <property type="entry name" value="Trypsin-like serine proteases"/>
    <property type="match status" value="2"/>
</dbReference>
<evidence type="ECO:0000313" key="4">
    <source>
        <dbReference type="RefSeq" id="XP_011647933.1"/>
    </source>
</evidence>
<dbReference type="Proteomes" id="UP000504615">
    <property type="component" value="Unplaced"/>
</dbReference>
<accession>A0A6I9X596</accession>
<sequence>RILPSSNVSYDFDLEPPTSSFKKPNFCNDCVCGIGRQQQGTTRIINGNITNILDYPWIVSLNIKGNLFCAGSVITRKHILTAAHCVQGYDIKTITLILMDSDRPFI</sequence>
<evidence type="ECO:0000259" key="2">
    <source>
        <dbReference type="Pfam" id="PF00089"/>
    </source>
</evidence>